<dbReference type="RefSeq" id="WP_146391407.1">
    <property type="nucleotide sequence ID" value="NZ_SJPK01000004.1"/>
</dbReference>
<dbReference type="GO" id="GO:0000150">
    <property type="term" value="F:DNA strand exchange activity"/>
    <property type="evidence" value="ECO:0007669"/>
    <property type="project" value="InterPro"/>
</dbReference>
<sequence>MTNDDSSASANLTVVYTRQSRSSDSHFSSCDAQYAIYADTAASMRFAVHDHFRDEGESSETLQRPALEELIRTIRARNEQRQWLPRLLTRVVFNPDLGTVEIQCNEDRGENVDQ</sequence>
<feature type="domain" description="Resolvase/invertase-type recombinase catalytic" evidence="1">
    <location>
        <begin position="14"/>
        <end position="78"/>
    </location>
</feature>
<dbReference type="InterPro" id="IPR006119">
    <property type="entry name" value="Resolv_N"/>
</dbReference>
<dbReference type="InterPro" id="IPR036162">
    <property type="entry name" value="Resolvase-like_N_sf"/>
</dbReference>
<proteinExistence type="predicted"/>
<dbReference type="OrthoDB" id="272151at2"/>
<dbReference type="Pfam" id="PF00239">
    <property type="entry name" value="Resolvase"/>
    <property type="match status" value="1"/>
</dbReference>
<evidence type="ECO:0000313" key="2">
    <source>
        <dbReference type="EMBL" id="TWT67574.1"/>
    </source>
</evidence>
<dbReference type="GO" id="GO:0003677">
    <property type="term" value="F:DNA binding"/>
    <property type="evidence" value="ECO:0007669"/>
    <property type="project" value="InterPro"/>
</dbReference>
<reference evidence="2 3" key="1">
    <citation type="submission" date="2019-02" db="EMBL/GenBank/DDBJ databases">
        <title>Deep-cultivation of Planctomycetes and their phenomic and genomic characterization uncovers novel biology.</title>
        <authorList>
            <person name="Wiegand S."/>
            <person name="Jogler M."/>
            <person name="Boedeker C."/>
            <person name="Pinto D."/>
            <person name="Vollmers J."/>
            <person name="Rivas-Marin E."/>
            <person name="Kohn T."/>
            <person name="Peeters S.H."/>
            <person name="Heuer A."/>
            <person name="Rast P."/>
            <person name="Oberbeckmann S."/>
            <person name="Bunk B."/>
            <person name="Jeske O."/>
            <person name="Meyerdierks A."/>
            <person name="Storesund J.E."/>
            <person name="Kallscheuer N."/>
            <person name="Luecker S."/>
            <person name="Lage O.M."/>
            <person name="Pohl T."/>
            <person name="Merkel B.J."/>
            <person name="Hornburger P."/>
            <person name="Mueller R.-W."/>
            <person name="Bruemmer F."/>
            <person name="Labrenz M."/>
            <person name="Spormann A.M."/>
            <person name="Op Den Camp H."/>
            <person name="Overmann J."/>
            <person name="Amann R."/>
            <person name="Jetten M.S.M."/>
            <person name="Mascher T."/>
            <person name="Medema M.H."/>
            <person name="Devos D.P."/>
            <person name="Kaster A.-K."/>
            <person name="Ovreas L."/>
            <person name="Rohde M."/>
            <person name="Galperin M.Y."/>
            <person name="Jogler C."/>
        </authorList>
    </citation>
    <scope>NUCLEOTIDE SEQUENCE [LARGE SCALE GENOMIC DNA]</scope>
    <source>
        <strain evidence="2 3">CA85</strain>
    </source>
</reference>
<accession>A0A5C5XXH4</accession>
<organism evidence="2 3">
    <name type="scientific">Allorhodopirellula solitaria</name>
    <dbReference type="NCBI Taxonomy" id="2527987"/>
    <lineage>
        <taxon>Bacteria</taxon>
        <taxon>Pseudomonadati</taxon>
        <taxon>Planctomycetota</taxon>
        <taxon>Planctomycetia</taxon>
        <taxon>Pirellulales</taxon>
        <taxon>Pirellulaceae</taxon>
        <taxon>Allorhodopirellula</taxon>
    </lineage>
</organism>
<dbReference type="Gene3D" id="3.40.50.1390">
    <property type="entry name" value="Resolvase, N-terminal catalytic domain"/>
    <property type="match status" value="1"/>
</dbReference>
<gene>
    <name evidence="2" type="ORF">CA85_24270</name>
</gene>
<evidence type="ECO:0000313" key="3">
    <source>
        <dbReference type="Proteomes" id="UP000318053"/>
    </source>
</evidence>
<dbReference type="Proteomes" id="UP000318053">
    <property type="component" value="Unassembled WGS sequence"/>
</dbReference>
<dbReference type="SUPFAM" id="SSF53041">
    <property type="entry name" value="Resolvase-like"/>
    <property type="match status" value="1"/>
</dbReference>
<keyword evidence="3" id="KW-1185">Reference proteome</keyword>
<dbReference type="AlphaFoldDB" id="A0A5C5XXH4"/>
<dbReference type="EMBL" id="SJPK01000004">
    <property type="protein sequence ID" value="TWT67574.1"/>
    <property type="molecule type" value="Genomic_DNA"/>
</dbReference>
<protein>
    <recommendedName>
        <fullName evidence="1">Resolvase/invertase-type recombinase catalytic domain-containing protein</fullName>
    </recommendedName>
</protein>
<evidence type="ECO:0000259" key="1">
    <source>
        <dbReference type="Pfam" id="PF00239"/>
    </source>
</evidence>
<name>A0A5C5XXH4_9BACT</name>
<comment type="caution">
    <text evidence="2">The sequence shown here is derived from an EMBL/GenBank/DDBJ whole genome shotgun (WGS) entry which is preliminary data.</text>
</comment>